<evidence type="ECO:0000313" key="1">
    <source>
        <dbReference type="EMBL" id="KAI0093426.1"/>
    </source>
</evidence>
<sequence length="616" mass="68133">MTNFTVELPNGNDFWLQKDLTESQAAGVLVLVITSSISALSILILFAALAISAWNTRKVDNPNLFVRSHAVAYLVSLLLCDLLQAIGSIMNAEWYIDRAVTFLPFCEAQGAIKQIADLGTAIWSLVIALHTFWVLFLRIQTRKLVMIASLVAVWAGIATLVISGPAALPTKRDGPFFAISGYWCWISDQYTVSRITLDYMFMFISAALSFILYILIFMKLRGNIVVVGTRVRFRMRRGTDAVTGLAADDEIVAIAKTMLIYPVAYTIIIAPIAIVRFMEMGGHDVSFFATIFTDTIYLCSGRHFGSVRLCALADKSIGTVNVLLFFLTRRVLPRHSVITKKFTPDPSTASQFSFISEDVLRKSKPLDTESIVGLTTEKNDMFQCVDSPDSYPGQQQDDLDHSFNPSFPIPAYAEYSRYSAASLEHPTREMLSALDPQRTLPSYGSGVPRHEDHFQTTSAQEHRRDVDEDPSSSDHSEFSDREREADARSDYYDVVDDYSGPSRPPSSYNHSPPPSLPPLPPPPTSFHPLNLTRNHTPSPTNGRFSFTQERNSSLTPVSGSSPRMEYPASAASPMRYPQSPLTKEFVRSVSVPRVVGSSVGASNGSGSPRSSDLRGF</sequence>
<accession>A0ACB8UGM4</accession>
<comment type="caution">
    <text evidence="1">The sequence shown here is derived from an EMBL/GenBank/DDBJ whole genome shotgun (WGS) entry which is preliminary data.</text>
</comment>
<organism evidence="1 2">
    <name type="scientific">Irpex rosettiformis</name>
    <dbReference type="NCBI Taxonomy" id="378272"/>
    <lineage>
        <taxon>Eukaryota</taxon>
        <taxon>Fungi</taxon>
        <taxon>Dikarya</taxon>
        <taxon>Basidiomycota</taxon>
        <taxon>Agaricomycotina</taxon>
        <taxon>Agaricomycetes</taxon>
        <taxon>Polyporales</taxon>
        <taxon>Irpicaceae</taxon>
        <taxon>Irpex</taxon>
    </lineage>
</organism>
<name>A0ACB8UGM4_9APHY</name>
<dbReference type="EMBL" id="MU274902">
    <property type="protein sequence ID" value="KAI0093426.1"/>
    <property type="molecule type" value="Genomic_DNA"/>
</dbReference>
<proteinExistence type="predicted"/>
<gene>
    <name evidence="1" type="ORF">BDY19DRAFT_425166</name>
</gene>
<reference evidence="1" key="1">
    <citation type="journal article" date="2021" name="Environ. Microbiol.">
        <title>Gene family expansions and transcriptome signatures uncover fungal adaptations to wood decay.</title>
        <authorList>
            <person name="Hage H."/>
            <person name="Miyauchi S."/>
            <person name="Viragh M."/>
            <person name="Drula E."/>
            <person name="Min B."/>
            <person name="Chaduli D."/>
            <person name="Navarro D."/>
            <person name="Favel A."/>
            <person name="Norest M."/>
            <person name="Lesage-Meessen L."/>
            <person name="Balint B."/>
            <person name="Merenyi Z."/>
            <person name="de Eugenio L."/>
            <person name="Morin E."/>
            <person name="Martinez A.T."/>
            <person name="Baldrian P."/>
            <person name="Stursova M."/>
            <person name="Martinez M.J."/>
            <person name="Novotny C."/>
            <person name="Magnuson J.K."/>
            <person name="Spatafora J.W."/>
            <person name="Maurice S."/>
            <person name="Pangilinan J."/>
            <person name="Andreopoulos W."/>
            <person name="LaButti K."/>
            <person name="Hundley H."/>
            <person name="Na H."/>
            <person name="Kuo A."/>
            <person name="Barry K."/>
            <person name="Lipzen A."/>
            <person name="Henrissat B."/>
            <person name="Riley R."/>
            <person name="Ahrendt S."/>
            <person name="Nagy L.G."/>
            <person name="Grigoriev I.V."/>
            <person name="Martin F."/>
            <person name="Rosso M.N."/>
        </authorList>
    </citation>
    <scope>NUCLEOTIDE SEQUENCE</scope>
    <source>
        <strain evidence="1">CBS 384.51</strain>
    </source>
</reference>
<dbReference type="Proteomes" id="UP001055072">
    <property type="component" value="Unassembled WGS sequence"/>
</dbReference>
<protein>
    <submittedName>
        <fullName evidence="1">Uncharacterized protein</fullName>
    </submittedName>
</protein>
<keyword evidence="2" id="KW-1185">Reference proteome</keyword>
<evidence type="ECO:0000313" key="2">
    <source>
        <dbReference type="Proteomes" id="UP001055072"/>
    </source>
</evidence>